<dbReference type="GO" id="GO:0016020">
    <property type="term" value="C:membrane"/>
    <property type="evidence" value="ECO:0007669"/>
    <property type="project" value="UniProtKB-SubCell"/>
</dbReference>
<dbReference type="EMBL" id="CP011388">
    <property type="protein sequence ID" value="ANE48249.1"/>
    <property type="molecule type" value="Genomic_DNA"/>
</dbReference>
<comment type="similarity">
    <text evidence="2">Belongs to the GerABKC lipoprotein family.</text>
</comment>
<protein>
    <submittedName>
        <fullName evidence="10">Uncharacterized protein</fullName>
    </submittedName>
</protein>
<dbReference type="InterPro" id="IPR057336">
    <property type="entry name" value="GerAC_N"/>
</dbReference>
<dbReference type="Proteomes" id="UP000076927">
    <property type="component" value="Chromosome"/>
</dbReference>
<accession>A0A172TMF6</accession>
<dbReference type="KEGG" id="pswu:SY83_20345"/>
<evidence type="ECO:0000256" key="3">
    <source>
        <dbReference type="ARBA" id="ARBA00022544"/>
    </source>
</evidence>
<dbReference type="GO" id="GO:0009847">
    <property type="term" value="P:spore germination"/>
    <property type="evidence" value="ECO:0007669"/>
    <property type="project" value="InterPro"/>
</dbReference>
<dbReference type="NCBIfam" id="TIGR02887">
    <property type="entry name" value="spore_ger_x_C"/>
    <property type="match status" value="1"/>
</dbReference>
<evidence type="ECO:0000256" key="7">
    <source>
        <dbReference type="ARBA" id="ARBA00023288"/>
    </source>
</evidence>
<keyword evidence="6" id="KW-0564">Palmitate</keyword>
<feature type="domain" description="Spore germination GerAC-like C-terminal" evidence="8">
    <location>
        <begin position="201"/>
        <end position="363"/>
    </location>
</feature>
<sequence length="366" mass="41899">MMMNKELNFMIIRYILIVILWLTLTGCGSERIVNKIDLVHTIGYDQIGDNIKASILVGDYKEKETMSATMYVANARSELGLMPALNTKTMGALEYGQLDMLIFGKDYARTGVEAVMNNLCHDPKISTRMQLAVADREAYDLLKASQVSQNSFLLSSLLRQNMKEGNLPEHNFHIALYDYYGKGRDLFAPYLIMEQNQAKLDGLALFRRDKYITHISLNQALLLKLLLQNARNGSYRLQLQLQENRKSETVLQINSSKVSYKFIKQKRSPLVSIQLDITAHIEDMPQASEDQQAQQFRELENKVRKQLTTDLEKFIALCKDKRVDPMGLSDYVLRHTKQIRNAGTEHPAFTEEIHVNLNILETGYGQ</sequence>
<feature type="domain" description="Spore germination protein N-terminal" evidence="9">
    <location>
        <begin position="30"/>
        <end position="191"/>
    </location>
</feature>
<dbReference type="PANTHER" id="PTHR35789:SF1">
    <property type="entry name" value="SPORE GERMINATION PROTEIN B3"/>
    <property type="match status" value="1"/>
</dbReference>
<dbReference type="InterPro" id="IPR046953">
    <property type="entry name" value="Spore_GerAC-like_C"/>
</dbReference>
<dbReference type="InterPro" id="IPR008844">
    <property type="entry name" value="Spore_GerAC-like"/>
</dbReference>
<keyword evidence="3" id="KW-0309">Germination</keyword>
<evidence type="ECO:0000256" key="1">
    <source>
        <dbReference type="ARBA" id="ARBA00004635"/>
    </source>
</evidence>
<dbReference type="PANTHER" id="PTHR35789">
    <property type="entry name" value="SPORE GERMINATION PROTEIN B3"/>
    <property type="match status" value="1"/>
</dbReference>
<dbReference type="Pfam" id="PF05504">
    <property type="entry name" value="Spore_GerAC"/>
    <property type="match status" value="1"/>
</dbReference>
<evidence type="ECO:0000313" key="11">
    <source>
        <dbReference type="Proteomes" id="UP000076927"/>
    </source>
</evidence>
<dbReference type="InterPro" id="IPR038501">
    <property type="entry name" value="Spore_GerAC_C_sf"/>
</dbReference>
<evidence type="ECO:0000256" key="2">
    <source>
        <dbReference type="ARBA" id="ARBA00007886"/>
    </source>
</evidence>
<reference evidence="10 11" key="1">
    <citation type="submission" date="2015-01" db="EMBL/GenBank/DDBJ databases">
        <title>Paenibacillus swuensis/DY6/whole genome sequencing.</title>
        <authorList>
            <person name="Kim M.K."/>
            <person name="Srinivasan S."/>
            <person name="Lee J.-J."/>
        </authorList>
    </citation>
    <scope>NUCLEOTIDE SEQUENCE [LARGE SCALE GENOMIC DNA]</scope>
    <source>
        <strain evidence="10 11">DY6</strain>
    </source>
</reference>
<keyword evidence="5" id="KW-0472">Membrane</keyword>
<organism evidence="10 11">
    <name type="scientific">Paenibacillus swuensis</name>
    <dbReference type="NCBI Taxonomy" id="1178515"/>
    <lineage>
        <taxon>Bacteria</taxon>
        <taxon>Bacillati</taxon>
        <taxon>Bacillota</taxon>
        <taxon>Bacilli</taxon>
        <taxon>Bacillales</taxon>
        <taxon>Paenibacillaceae</taxon>
        <taxon>Paenibacillus</taxon>
    </lineage>
</organism>
<evidence type="ECO:0000259" key="9">
    <source>
        <dbReference type="Pfam" id="PF25198"/>
    </source>
</evidence>
<name>A0A172TMF6_9BACL</name>
<evidence type="ECO:0000313" key="10">
    <source>
        <dbReference type="EMBL" id="ANE48249.1"/>
    </source>
</evidence>
<dbReference type="STRING" id="1178515.SY83_20345"/>
<dbReference type="PATRIC" id="fig|1178515.4.peg.4117"/>
<dbReference type="AlphaFoldDB" id="A0A172TMF6"/>
<gene>
    <name evidence="10" type="ORF">SY83_20345</name>
</gene>
<proteinExistence type="inferred from homology"/>
<dbReference type="Gene3D" id="3.30.300.210">
    <property type="entry name" value="Nutrient germinant receptor protein C, domain 3"/>
    <property type="match status" value="1"/>
</dbReference>
<evidence type="ECO:0000259" key="8">
    <source>
        <dbReference type="Pfam" id="PF05504"/>
    </source>
</evidence>
<comment type="subcellular location">
    <subcellularLocation>
        <location evidence="1">Membrane</location>
        <topology evidence="1">Lipid-anchor</topology>
    </subcellularLocation>
</comment>
<evidence type="ECO:0000256" key="6">
    <source>
        <dbReference type="ARBA" id="ARBA00023139"/>
    </source>
</evidence>
<keyword evidence="11" id="KW-1185">Reference proteome</keyword>
<dbReference type="PROSITE" id="PS51257">
    <property type="entry name" value="PROKAR_LIPOPROTEIN"/>
    <property type="match status" value="1"/>
</dbReference>
<evidence type="ECO:0000256" key="4">
    <source>
        <dbReference type="ARBA" id="ARBA00022729"/>
    </source>
</evidence>
<dbReference type="Pfam" id="PF25198">
    <property type="entry name" value="Spore_GerAC_N"/>
    <property type="match status" value="1"/>
</dbReference>
<evidence type="ECO:0000256" key="5">
    <source>
        <dbReference type="ARBA" id="ARBA00023136"/>
    </source>
</evidence>
<keyword evidence="7" id="KW-0449">Lipoprotein</keyword>
<keyword evidence="4" id="KW-0732">Signal</keyword>